<dbReference type="EMBL" id="JXIQ01000006">
    <property type="protein sequence ID" value="KIY23821.1"/>
    <property type="molecule type" value="Genomic_DNA"/>
</dbReference>
<accession>A0A0D6ZFH3</accession>
<reference evidence="1 2" key="1">
    <citation type="submission" date="2015-01" db="EMBL/GenBank/DDBJ databases">
        <title>Draft genome sequences of the supercritical CO2 tolerant bacteria Bacillus subterraneus MITOT1 and Bacillus cereus MIT0214.</title>
        <authorList>
            <person name="Peet K.C."/>
            <person name="Thompson J.R."/>
        </authorList>
    </citation>
    <scope>NUCLEOTIDE SEQUENCE [LARGE SCALE GENOMIC DNA]</scope>
    <source>
        <strain evidence="1 2">MITOT1</strain>
    </source>
</reference>
<keyword evidence="2" id="KW-1185">Reference proteome</keyword>
<sequence length="585" mass="68380">MRIFSEDSSLQTMNNQVAAMIPIYSVLGDLPLSEKDFRLLASRIELVFGREGFQGSKYLFKESLAIFLVFSAVFEYEGRVFWRPIESYLGELSYNRKMELYSIFSEVLDKYDLNHFENESDEGYTYVTPILCHAGIPVNAYDNYFGAISNTVNDSFYDDFDVDDYLYYLTNKTEVTVRRYIKLSTKKDSYNFIQNTRKLILNDSVDQDDEMENGNYTRMFEQVSIWKEKPKVKKNLQARSNVQITAPKIKIDLDGVGIYFEIPRIIVKDCYDSYIIWEITSDETSQLVKADFFRRNSVLVSEEKIITLKPATTYTITLKVDDQQISKWEFDGVKNKYIAFLPNGNFIKTEWLPNTSVIFLIHNDSEILNKEELSVAEMSKIPLWNQYDVYSIDLTNLKTLPCTGFIVRVNTENKPTLIGGKTLFNQENSRAYMELPYIQVPVIQDGEWHLEIKHRAENVLEKINATVPNNREWIELSSYITEDCYGNYDIKIWNRSGITGKFTIEYVPFGMVQVDHHDYWPSSYQGYINNIHTVRTSPGVELEIYNAAKVSEVQFGESIMHKYKAGDKDRFFIGEYRYRYHDHVF</sequence>
<feature type="non-terminal residue" evidence="1">
    <location>
        <position position="585"/>
    </location>
</feature>
<protein>
    <submittedName>
        <fullName evidence="1">Uncharacterized protein</fullName>
    </submittedName>
</protein>
<name>A0A0D6ZFH3_9BACI</name>
<dbReference type="Proteomes" id="UP000032512">
    <property type="component" value="Unassembled WGS sequence"/>
</dbReference>
<organism evidence="1 2">
    <name type="scientific">Mesobacillus subterraneus</name>
    <dbReference type="NCBI Taxonomy" id="285983"/>
    <lineage>
        <taxon>Bacteria</taxon>
        <taxon>Bacillati</taxon>
        <taxon>Bacillota</taxon>
        <taxon>Bacilli</taxon>
        <taxon>Bacillales</taxon>
        <taxon>Bacillaceae</taxon>
        <taxon>Mesobacillus</taxon>
    </lineage>
</organism>
<comment type="caution">
    <text evidence="1">The sequence shown here is derived from an EMBL/GenBank/DDBJ whole genome shotgun (WGS) entry which is preliminary data.</text>
</comment>
<dbReference type="OrthoDB" id="2077827at2"/>
<evidence type="ECO:0000313" key="2">
    <source>
        <dbReference type="Proteomes" id="UP000032512"/>
    </source>
</evidence>
<gene>
    <name evidence="1" type="ORF">UB32_00785</name>
</gene>
<evidence type="ECO:0000313" key="1">
    <source>
        <dbReference type="EMBL" id="KIY23821.1"/>
    </source>
</evidence>
<dbReference type="AlphaFoldDB" id="A0A0D6ZFH3"/>
<proteinExistence type="predicted"/>
<dbReference type="RefSeq" id="WP_044390401.1">
    <property type="nucleotide sequence ID" value="NZ_JXIQ01000006.1"/>
</dbReference>